<evidence type="ECO:0000313" key="1">
    <source>
        <dbReference type="EMBL" id="KAJ6756838.1"/>
    </source>
</evidence>
<dbReference type="EMBL" id="JAPFFK010000007">
    <property type="protein sequence ID" value="KAJ6756838.1"/>
    <property type="molecule type" value="Genomic_DNA"/>
</dbReference>
<comment type="caution">
    <text evidence="1">The sequence shown here is derived from an EMBL/GenBank/DDBJ whole genome shotgun (WGS) entry which is preliminary data.</text>
</comment>
<reference evidence="1" key="1">
    <citation type="submission" date="2022-11" db="EMBL/GenBank/DDBJ databases">
        <authorList>
            <person name="Hyden B.L."/>
            <person name="Feng K."/>
            <person name="Yates T."/>
            <person name="Jawdy S."/>
            <person name="Smart L.B."/>
            <person name="Muchero W."/>
        </authorList>
    </citation>
    <scope>NUCLEOTIDE SEQUENCE</scope>
    <source>
        <tissue evidence="1">Shoot tip</tissue>
    </source>
</reference>
<dbReference type="Proteomes" id="UP001151532">
    <property type="component" value="Chromosome 16"/>
</dbReference>
<organism evidence="1 2">
    <name type="scientific">Salix purpurea</name>
    <name type="common">Purple osier willow</name>
    <dbReference type="NCBI Taxonomy" id="77065"/>
    <lineage>
        <taxon>Eukaryota</taxon>
        <taxon>Viridiplantae</taxon>
        <taxon>Streptophyta</taxon>
        <taxon>Embryophyta</taxon>
        <taxon>Tracheophyta</taxon>
        <taxon>Spermatophyta</taxon>
        <taxon>Magnoliopsida</taxon>
        <taxon>eudicotyledons</taxon>
        <taxon>Gunneridae</taxon>
        <taxon>Pentapetalae</taxon>
        <taxon>rosids</taxon>
        <taxon>fabids</taxon>
        <taxon>Malpighiales</taxon>
        <taxon>Salicaceae</taxon>
        <taxon>Saliceae</taxon>
        <taxon>Salix</taxon>
    </lineage>
</organism>
<gene>
    <name evidence="1" type="ORF">OIU79_029093</name>
</gene>
<name>A0A9Q1A3H2_SALPP</name>
<reference evidence="1" key="2">
    <citation type="journal article" date="2023" name="Int. J. Mol. Sci.">
        <title>De Novo Assembly and Annotation of 11 Diverse Shrub Willow (Salix) Genomes Reveals Novel Gene Organization in Sex-Linked Regions.</title>
        <authorList>
            <person name="Hyden B."/>
            <person name="Feng K."/>
            <person name="Yates T.B."/>
            <person name="Jawdy S."/>
            <person name="Cereghino C."/>
            <person name="Smart L.B."/>
            <person name="Muchero W."/>
        </authorList>
    </citation>
    <scope>NUCLEOTIDE SEQUENCE</scope>
    <source>
        <tissue evidence="1">Shoot tip</tissue>
    </source>
</reference>
<keyword evidence="2" id="KW-1185">Reference proteome</keyword>
<sequence>MRGMGFEVELMKTAIFLAVNGILREMMLQFKAKKLWREVGSSSCHPDGWVYGTWPPYGNSFLTREEEWISRIVPQWLVAGQVEVPCLLIISIQPSPKSKV</sequence>
<evidence type="ECO:0000313" key="2">
    <source>
        <dbReference type="Proteomes" id="UP001151532"/>
    </source>
</evidence>
<accession>A0A9Q1A3H2</accession>
<dbReference type="AlphaFoldDB" id="A0A9Q1A3H2"/>
<protein>
    <submittedName>
        <fullName evidence="1">Uncharacterized protein</fullName>
    </submittedName>
</protein>
<proteinExistence type="predicted"/>